<dbReference type="InterPro" id="IPR023352">
    <property type="entry name" value="MAPEG-like_dom_sf"/>
</dbReference>
<dbReference type="AlphaFoldDB" id="A0A916ZX33"/>
<dbReference type="Proteomes" id="UP000635071">
    <property type="component" value="Unassembled WGS sequence"/>
</dbReference>
<sequence>MTELHFTTLFPLSTLAIILAVLVYFGLGFVAAKARVTWNVPAPMPSGHVEYDKRFRVHMNTLEQLALFLPAMFLAAPVLGDAIAGGLGLVWSIGRLVYARAYYADAAKRGPGFGLTFLPTLVLLVSAAYAAVRALIG</sequence>
<organism evidence="6 7">
    <name type="scientific">Sandarakinorhabdus glacialis</name>
    <dbReference type="NCBI Taxonomy" id="1614636"/>
    <lineage>
        <taxon>Bacteria</taxon>
        <taxon>Pseudomonadati</taxon>
        <taxon>Pseudomonadota</taxon>
        <taxon>Alphaproteobacteria</taxon>
        <taxon>Sphingomonadales</taxon>
        <taxon>Sphingosinicellaceae</taxon>
        <taxon>Sandarakinorhabdus</taxon>
    </lineage>
</organism>
<feature type="transmembrane region" description="Helical" evidence="5">
    <location>
        <begin position="113"/>
        <end position="136"/>
    </location>
</feature>
<dbReference type="PANTHER" id="PTHR10250">
    <property type="entry name" value="MICROSOMAL GLUTATHIONE S-TRANSFERASE"/>
    <property type="match status" value="1"/>
</dbReference>
<dbReference type="RefSeq" id="WP_188763283.1">
    <property type="nucleotide sequence ID" value="NZ_BMJM01000009.1"/>
</dbReference>
<comment type="subcellular location">
    <subcellularLocation>
        <location evidence="1">Membrane</location>
        <topology evidence="1">Multi-pass membrane protein</topology>
    </subcellularLocation>
</comment>
<evidence type="ECO:0000256" key="4">
    <source>
        <dbReference type="ARBA" id="ARBA00023136"/>
    </source>
</evidence>
<evidence type="ECO:0000313" key="6">
    <source>
        <dbReference type="EMBL" id="GGE17351.1"/>
    </source>
</evidence>
<evidence type="ECO:0000256" key="5">
    <source>
        <dbReference type="SAM" id="Phobius"/>
    </source>
</evidence>
<reference evidence="6" key="1">
    <citation type="journal article" date="2014" name="Int. J. Syst. Evol. Microbiol.">
        <title>Complete genome sequence of Corynebacterium casei LMG S-19264T (=DSM 44701T), isolated from a smear-ripened cheese.</title>
        <authorList>
            <consortium name="US DOE Joint Genome Institute (JGI-PGF)"/>
            <person name="Walter F."/>
            <person name="Albersmeier A."/>
            <person name="Kalinowski J."/>
            <person name="Ruckert C."/>
        </authorList>
    </citation>
    <scope>NUCLEOTIDE SEQUENCE</scope>
    <source>
        <strain evidence="6">CGMCC 1.15519</strain>
    </source>
</reference>
<dbReference type="GO" id="GO:0004364">
    <property type="term" value="F:glutathione transferase activity"/>
    <property type="evidence" value="ECO:0007669"/>
    <property type="project" value="TreeGrafter"/>
</dbReference>
<dbReference type="Pfam" id="PF01124">
    <property type="entry name" value="MAPEG"/>
    <property type="match status" value="1"/>
</dbReference>
<protein>
    <submittedName>
        <fullName evidence="6">Membrane protein</fullName>
    </submittedName>
</protein>
<name>A0A916ZX33_9SPHN</name>
<evidence type="ECO:0000313" key="7">
    <source>
        <dbReference type="Proteomes" id="UP000635071"/>
    </source>
</evidence>
<proteinExistence type="predicted"/>
<feature type="transmembrane region" description="Helical" evidence="5">
    <location>
        <begin position="65"/>
        <end position="93"/>
    </location>
</feature>
<reference evidence="6" key="2">
    <citation type="submission" date="2020-09" db="EMBL/GenBank/DDBJ databases">
        <authorList>
            <person name="Sun Q."/>
            <person name="Zhou Y."/>
        </authorList>
    </citation>
    <scope>NUCLEOTIDE SEQUENCE</scope>
    <source>
        <strain evidence="6">CGMCC 1.15519</strain>
    </source>
</reference>
<evidence type="ECO:0000256" key="1">
    <source>
        <dbReference type="ARBA" id="ARBA00004141"/>
    </source>
</evidence>
<dbReference type="GO" id="GO:0004602">
    <property type="term" value="F:glutathione peroxidase activity"/>
    <property type="evidence" value="ECO:0007669"/>
    <property type="project" value="TreeGrafter"/>
</dbReference>
<dbReference type="InterPro" id="IPR050997">
    <property type="entry name" value="MAPEG"/>
</dbReference>
<dbReference type="InterPro" id="IPR001129">
    <property type="entry name" value="Membr-assoc_MAPEG"/>
</dbReference>
<accession>A0A916ZX33</accession>
<keyword evidence="3 5" id="KW-1133">Transmembrane helix</keyword>
<dbReference type="Gene3D" id="1.20.120.550">
    <property type="entry name" value="Membrane associated eicosanoid/glutathione metabolism-like domain"/>
    <property type="match status" value="1"/>
</dbReference>
<comment type="caution">
    <text evidence="6">The sequence shown here is derived from an EMBL/GenBank/DDBJ whole genome shotgun (WGS) entry which is preliminary data.</text>
</comment>
<dbReference type="SUPFAM" id="SSF161084">
    <property type="entry name" value="MAPEG domain-like"/>
    <property type="match status" value="1"/>
</dbReference>
<dbReference type="GO" id="GO:0016020">
    <property type="term" value="C:membrane"/>
    <property type="evidence" value="ECO:0007669"/>
    <property type="project" value="UniProtKB-SubCell"/>
</dbReference>
<feature type="transmembrane region" description="Helical" evidence="5">
    <location>
        <begin position="12"/>
        <end position="32"/>
    </location>
</feature>
<dbReference type="GO" id="GO:0006691">
    <property type="term" value="P:leukotriene metabolic process"/>
    <property type="evidence" value="ECO:0007669"/>
    <property type="project" value="UniProtKB-ARBA"/>
</dbReference>
<keyword evidence="2 5" id="KW-0812">Transmembrane</keyword>
<gene>
    <name evidence="6" type="ORF">GCM10011529_24840</name>
</gene>
<dbReference type="PANTHER" id="PTHR10250:SF15">
    <property type="entry name" value="MICROSOMAL GLUTATHIONE S-TRANSFERASE-RELATED"/>
    <property type="match status" value="1"/>
</dbReference>
<keyword evidence="4 5" id="KW-0472">Membrane</keyword>
<dbReference type="EMBL" id="BMJM01000009">
    <property type="protein sequence ID" value="GGE17351.1"/>
    <property type="molecule type" value="Genomic_DNA"/>
</dbReference>
<keyword evidence="7" id="KW-1185">Reference proteome</keyword>
<evidence type="ECO:0000256" key="3">
    <source>
        <dbReference type="ARBA" id="ARBA00022989"/>
    </source>
</evidence>
<evidence type="ECO:0000256" key="2">
    <source>
        <dbReference type="ARBA" id="ARBA00022692"/>
    </source>
</evidence>